<keyword evidence="7" id="KW-1185">Reference proteome</keyword>
<sequence length="611" mass="69126">MQSLEGMVRQLSNNNTKYNRSVANDHMNPDDAVRILSHDQIPGTKVTPTPTICDTPSGSEQNTDQAPLIDLFSRTLDVRSDHSTSKYNFSLTSQPLPIDEYISALKALVPRIDDLLLILESTAVYWFIWGTQPPGTDDKRFDASYGIVAMVKNFILASFESRAPLAVAKSTLWLALCVQQLPANVIRRRNDDLPASLQTLFDAYMAGADAILTCLGESNASVERLECLLLFSKCCINMGKPRRAWFSVRSGINCALILGLHRSTRHTTLVQNSLWSQAWQIDRQISSILGVPHSVLHVEPAIGAYQSPIAMIIYRVTEMAGRISLRNQGLQQISMEEIEAEFKDHILMIPEDWWLVMPPEDLSFEALYARQVSKMYFWRLKEISYFPEMLEALQNPHSSQDYRENTVEACRNMISAYEVLRNSSKSALVICDLMDFMVFNAALVIAIHLLASSSTRNTTRDVDDWGIITHLIQTLRQLSRAIECSVAERSATLLEYIYAAHHGTYKGPEEYTAVIPWFGKVKIRSVPRQQETTSLLTPSSEIRDDSLHSIIEFGINRVPSGVDYPSGCGSDPWLNQFNDYELGMDWTPMDNIDWEYDWNQIFFTGNPDTNI</sequence>
<dbReference type="EMBL" id="CVMT01000001">
    <property type="protein sequence ID" value="CRG84206.1"/>
    <property type="molecule type" value="Genomic_DNA"/>
</dbReference>
<feature type="region of interest" description="Disordered" evidence="4">
    <location>
        <begin position="44"/>
        <end position="64"/>
    </location>
</feature>
<keyword evidence="2" id="KW-0804">Transcription</keyword>
<dbReference type="OrthoDB" id="6509908at2759"/>
<protein>
    <recommendedName>
        <fullName evidence="5">Xylanolytic transcriptional activator regulatory domain-containing protein</fullName>
    </recommendedName>
</protein>
<feature type="domain" description="Xylanolytic transcriptional activator regulatory" evidence="5">
    <location>
        <begin position="168"/>
        <end position="293"/>
    </location>
</feature>
<keyword evidence="1" id="KW-0805">Transcription regulation</keyword>
<evidence type="ECO:0000313" key="6">
    <source>
        <dbReference type="EMBL" id="CRG84206.1"/>
    </source>
</evidence>
<keyword evidence="3" id="KW-0539">Nucleus</keyword>
<dbReference type="Pfam" id="PF04082">
    <property type="entry name" value="Fungal_trans"/>
    <property type="match status" value="1"/>
</dbReference>
<dbReference type="CDD" id="cd12148">
    <property type="entry name" value="fungal_TF_MHR"/>
    <property type="match status" value="1"/>
</dbReference>
<dbReference type="GO" id="GO:0003677">
    <property type="term" value="F:DNA binding"/>
    <property type="evidence" value="ECO:0007669"/>
    <property type="project" value="InterPro"/>
</dbReference>
<dbReference type="PANTHER" id="PTHR47840">
    <property type="entry name" value="ZN(II)2CYS6 TRANSCRIPTION FACTOR (EUROFUNG)-RELATED"/>
    <property type="match status" value="1"/>
</dbReference>
<dbReference type="Proteomes" id="UP000054383">
    <property type="component" value="Unassembled WGS sequence"/>
</dbReference>
<dbReference type="GO" id="GO:0008270">
    <property type="term" value="F:zinc ion binding"/>
    <property type="evidence" value="ECO:0007669"/>
    <property type="project" value="InterPro"/>
</dbReference>
<dbReference type="PANTHER" id="PTHR47840:SF1">
    <property type="entry name" value="ZN(II)2CYS6 TRANSCRIPTION FACTOR (EUROFUNG)"/>
    <property type="match status" value="1"/>
</dbReference>
<evidence type="ECO:0000256" key="2">
    <source>
        <dbReference type="ARBA" id="ARBA00023163"/>
    </source>
</evidence>
<dbReference type="OMA" id="WALESSD"/>
<feature type="compositionally biased region" description="Polar residues" evidence="4">
    <location>
        <begin position="46"/>
        <end position="64"/>
    </location>
</feature>
<evidence type="ECO:0000256" key="3">
    <source>
        <dbReference type="ARBA" id="ARBA00023242"/>
    </source>
</evidence>
<evidence type="ECO:0000313" key="7">
    <source>
        <dbReference type="Proteomes" id="UP000054383"/>
    </source>
</evidence>
<organism evidence="6 7">
    <name type="scientific">Talaromyces islandicus</name>
    <name type="common">Penicillium islandicum</name>
    <dbReference type="NCBI Taxonomy" id="28573"/>
    <lineage>
        <taxon>Eukaryota</taxon>
        <taxon>Fungi</taxon>
        <taxon>Dikarya</taxon>
        <taxon>Ascomycota</taxon>
        <taxon>Pezizomycotina</taxon>
        <taxon>Eurotiomycetes</taxon>
        <taxon>Eurotiomycetidae</taxon>
        <taxon>Eurotiales</taxon>
        <taxon>Trichocomaceae</taxon>
        <taxon>Talaromyces</taxon>
        <taxon>Talaromyces sect. Islandici</taxon>
    </lineage>
</organism>
<reference evidence="6 7" key="1">
    <citation type="submission" date="2015-04" db="EMBL/GenBank/DDBJ databases">
        <authorList>
            <person name="Syromyatnikov M.Y."/>
            <person name="Popov V.N."/>
        </authorList>
    </citation>
    <scope>NUCLEOTIDE SEQUENCE [LARGE SCALE GENOMIC DNA]</scope>
    <source>
        <strain evidence="6">WF-38-12</strain>
    </source>
</reference>
<evidence type="ECO:0000259" key="5">
    <source>
        <dbReference type="Pfam" id="PF04082"/>
    </source>
</evidence>
<dbReference type="STRING" id="28573.A0A0U1LMK2"/>
<dbReference type="GO" id="GO:0006351">
    <property type="term" value="P:DNA-templated transcription"/>
    <property type="evidence" value="ECO:0007669"/>
    <property type="project" value="InterPro"/>
</dbReference>
<dbReference type="InterPro" id="IPR007219">
    <property type="entry name" value="XnlR_reg_dom"/>
</dbReference>
<dbReference type="AlphaFoldDB" id="A0A0U1LMK2"/>
<evidence type="ECO:0000256" key="1">
    <source>
        <dbReference type="ARBA" id="ARBA00023015"/>
    </source>
</evidence>
<proteinExistence type="predicted"/>
<name>A0A0U1LMK2_TALIS</name>
<gene>
    <name evidence="6" type="ORF">PISL3812_01523</name>
</gene>
<evidence type="ECO:0000256" key="4">
    <source>
        <dbReference type="SAM" id="MobiDB-lite"/>
    </source>
</evidence>
<accession>A0A0U1LMK2</accession>